<name>Q7VDU2_PROMA</name>
<protein>
    <submittedName>
        <fullName evidence="1">Uncharacterized protein</fullName>
    </submittedName>
</protein>
<proteinExistence type="predicted"/>
<evidence type="ECO:0000313" key="2">
    <source>
        <dbReference type="Proteomes" id="UP000001420"/>
    </source>
</evidence>
<accession>Q7VDU2</accession>
<dbReference type="HOGENOM" id="CLU_2808985_0_0_3"/>
<organism evidence="1 2">
    <name type="scientific">Prochlorococcus marinus (strain SARG / CCMP1375 / SS120)</name>
    <dbReference type="NCBI Taxonomy" id="167539"/>
    <lineage>
        <taxon>Bacteria</taxon>
        <taxon>Bacillati</taxon>
        <taxon>Cyanobacteriota</taxon>
        <taxon>Cyanophyceae</taxon>
        <taxon>Synechococcales</taxon>
        <taxon>Prochlorococcaceae</taxon>
        <taxon>Prochlorococcus</taxon>
    </lineage>
</organism>
<evidence type="ECO:0000313" key="1">
    <source>
        <dbReference type="EMBL" id="AAP99322.1"/>
    </source>
</evidence>
<keyword evidence="2" id="KW-1185">Reference proteome</keyword>
<dbReference type="Proteomes" id="UP000001420">
    <property type="component" value="Chromosome"/>
</dbReference>
<dbReference type="AlphaFoldDB" id="Q7VDU2"/>
<reference evidence="1 2" key="1">
    <citation type="journal article" date="2003" name="Proc. Natl. Acad. Sci. U.S.A.">
        <title>Genome sequence of the cyanobacterium Prochlorococcus marinus SS120, a nearly minimal oxyphototrophic genome.</title>
        <authorList>
            <person name="Dufresne A."/>
            <person name="Salanoubat M."/>
            <person name="Partensky F."/>
            <person name="Artiguenave F."/>
            <person name="Axmann I.M."/>
            <person name="Barbe V."/>
            <person name="Duprat S."/>
            <person name="Galperin M.Y."/>
            <person name="Koonin E.V."/>
            <person name="Le Gall F."/>
            <person name="Makarova K.S."/>
            <person name="Ostrowski M."/>
            <person name="Oztas S."/>
            <person name="Robert C."/>
            <person name="Rogozin I.B."/>
            <person name="Scanlan D.J."/>
            <person name="Tandeau de Marsac N."/>
            <person name="Weissenbach J."/>
            <person name="Wincker P."/>
            <person name="Wolf Y.I."/>
            <person name="Hess W.R."/>
        </authorList>
    </citation>
    <scope>NUCLEOTIDE SEQUENCE [LARGE SCALE GENOMIC DNA]</scope>
    <source>
        <strain evidence="2">SARG / CCMP1375 / SS120</strain>
    </source>
</reference>
<dbReference type="EnsemblBacteria" id="AAP99322">
    <property type="protein sequence ID" value="AAP99322"/>
    <property type="gene ID" value="Pro_0276"/>
</dbReference>
<dbReference type="EMBL" id="AE017126">
    <property type="protein sequence ID" value="AAP99322.1"/>
    <property type="molecule type" value="Genomic_DNA"/>
</dbReference>
<gene>
    <name evidence="1" type="ordered locus">Pro_0276</name>
</gene>
<dbReference type="KEGG" id="pma:Pro_0276"/>
<sequence length="67" mass="7457">MRLKNAYVVIFISKKNLNNQSFTETTRAMGRANAIDSVKVVVNLPSPARFKADSLKQSFSDVHVSKS</sequence>
<dbReference type="STRING" id="167539.Pro_0276"/>